<evidence type="ECO:0000313" key="3">
    <source>
        <dbReference type="Proteomes" id="UP001519460"/>
    </source>
</evidence>
<evidence type="ECO:0000256" key="1">
    <source>
        <dbReference type="SAM" id="MobiDB-lite"/>
    </source>
</evidence>
<organism evidence="2 3">
    <name type="scientific">Batillaria attramentaria</name>
    <dbReference type="NCBI Taxonomy" id="370345"/>
    <lineage>
        <taxon>Eukaryota</taxon>
        <taxon>Metazoa</taxon>
        <taxon>Spiralia</taxon>
        <taxon>Lophotrochozoa</taxon>
        <taxon>Mollusca</taxon>
        <taxon>Gastropoda</taxon>
        <taxon>Caenogastropoda</taxon>
        <taxon>Sorbeoconcha</taxon>
        <taxon>Cerithioidea</taxon>
        <taxon>Batillariidae</taxon>
        <taxon>Batillaria</taxon>
    </lineage>
</organism>
<feature type="region of interest" description="Disordered" evidence="1">
    <location>
        <begin position="1"/>
        <end position="28"/>
    </location>
</feature>
<accession>A0ABD0LNJ2</accession>
<dbReference type="Proteomes" id="UP001519460">
    <property type="component" value="Unassembled WGS sequence"/>
</dbReference>
<dbReference type="AlphaFoldDB" id="A0ABD0LNJ2"/>
<evidence type="ECO:0000313" key="2">
    <source>
        <dbReference type="EMBL" id="KAK7501053.1"/>
    </source>
</evidence>
<proteinExistence type="predicted"/>
<feature type="compositionally biased region" description="Basic and acidic residues" evidence="1">
    <location>
        <begin position="13"/>
        <end position="28"/>
    </location>
</feature>
<protein>
    <submittedName>
        <fullName evidence="2">Uncharacterized protein</fullName>
    </submittedName>
</protein>
<reference evidence="2 3" key="1">
    <citation type="journal article" date="2023" name="Sci. Data">
        <title>Genome assembly of the Korean intertidal mud-creeper Batillaria attramentaria.</title>
        <authorList>
            <person name="Patra A.K."/>
            <person name="Ho P.T."/>
            <person name="Jun S."/>
            <person name="Lee S.J."/>
            <person name="Kim Y."/>
            <person name="Won Y.J."/>
        </authorList>
    </citation>
    <scope>NUCLEOTIDE SEQUENCE [LARGE SCALE GENOMIC DNA]</scope>
    <source>
        <strain evidence="2">Wonlab-2016</strain>
    </source>
</reference>
<keyword evidence="3" id="KW-1185">Reference proteome</keyword>
<name>A0ABD0LNJ2_9CAEN</name>
<sequence>MTDTQEAPTIDPEDTKPPASPKDKKEKTSVCCAAPSVASVARAFCTRAKNTTYKSVMACKTGVQATEIATGSDIQLDKELFEKCVWVSPFPRTEKCAL</sequence>
<gene>
    <name evidence="2" type="ORF">BaRGS_00007538</name>
</gene>
<dbReference type="EMBL" id="JACVVK020000033">
    <property type="protein sequence ID" value="KAK7501053.1"/>
    <property type="molecule type" value="Genomic_DNA"/>
</dbReference>
<comment type="caution">
    <text evidence="2">The sequence shown here is derived from an EMBL/GenBank/DDBJ whole genome shotgun (WGS) entry which is preliminary data.</text>
</comment>